<organism evidence="1 2">
    <name type="scientific">Camellia lanceoleosa</name>
    <dbReference type="NCBI Taxonomy" id="1840588"/>
    <lineage>
        <taxon>Eukaryota</taxon>
        <taxon>Viridiplantae</taxon>
        <taxon>Streptophyta</taxon>
        <taxon>Embryophyta</taxon>
        <taxon>Tracheophyta</taxon>
        <taxon>Spermatophyta</taxon>
        <taxon>Magnoliopsida</taxon>
        <taxon>eudicotyledons</taxon>
        <taxon>Gunneridae</taxon>
        <taxon>Pentapetalae</taxon>
        <taxon>asterids</taxon>
        <taxon>Ericales</taxon>
        <taxon>Theaceae</taxon>
        <taxon>Camellia</taxon>
    </lineage>
</organism>
<dbReference type="EMBL" id="CM045760">
    <property type="protein sequence ID" value="KAI8027543.1"/>
    <property type="molecule type" value="Genomic_DNA"/>
</dbReference>
<reference evidence="1 2" key="1">
    <citation type="journal article" date="2022" name="Plant J.">
        <title>Chromosome-level genome of Camellia lanceoleosa provides a valuable resource for understanding genome evolution and self-incompatibility.</title>
        <authorList>
            <person name="Gong W."/>
            <person name="Xiao S."/>
            <person name="Wang L."/>
            <person name="Liao Z."/>
            <person name="Chang Y."/>
            <person name="Mo W."/>
            <person name="Hu G."/>
            <person name="Li W."/>
            <person name="Zhao G."/>
            <person name="Zhu H."/>
            <person name="Hu X."/>
            <person name="Ji K."/>
            <person name="Xiang X."/>
            <person name="Song Q."/>
            <person name="Yuan D."/>
            <person name="Jin S."/>
            <person name="Zhang L."/>
        </authorList>
    </citation>
    <scope>NUCLEOTIDE SEQUENCE [LARGE SCALE GENOMIC DNA]</scope>
    <source>
        <strain evidence="1">SQ_2022a</strain>
    </source>
</reference>
<evidence type="ECO:0000313" key="2">
    <source>
        <dbReference type="Proteomes" id="UP001060215"/>
    </source>
</evidence>
<accession>A0ACC0IPC6</accession>
<comment type="caution">
    <text evidence="1">The sequence shown here is derived from an EMBL/GenBank/DDBJ whole genome shotgun (WGS) entry which is preliminary data.</text>
</comment>
<dbReference type="Proteomes" id="UP001060215">
    <property type="component" value="Chromosome 3"/>
</dbReference>
<protein>
    <submittedName>
        <fullName evidence="1">Uncharacterized protein</fullName>
    </submittedName>
</protein>
<name>A0ACC0IPC6_9ERIC</name>
<keyword evidence="2" id="KW-1185">Reference proteome</keyword>
<sequence>MDLAKAQFSIDYSDHLALVQAYEGWKETERDVARCEYCWKKFLSAQSMRAVDALRREFYSSLKEYCLNFNARWM</sequence>
<evidence type="ECO:0000313" key="1">
    <source>
        <dbReference type="EMBL" id="KAI8027543.1"/>
    </source>
</evidence>
<gene>
    <name evidence="1" type="ORF">LOK49_LG02G00009</name>
</gene>
<proteinExistence type="predicted"/>